<keyword evidence="6" id="KW-1185">Reference proteome</keyword>
<dbReference type="Pfam" id="PF00337">
    <property type="entry name" value="Gal-bind_lectin"/>
    <property type="match status" value="2"/>
</dbReference>
<dbReference type="InterPro" id="IPR001079">
    <property type="entry name" value="Galectin_CRD"/>
</dbReference>
<evidence type="ECO:0000256" key="1">
    <source>
        <dbReference type="ARBA" id="ARBA00022734"/>
    </source>
</evidence>
<feature type="domain" description="Galectin" evidence="4">
    <location>
        <begin position="1"/>
        <end position="122"/>
    </location>
</feature>
<dbReference type="InterPro" id="IPR044156">
    <property type="entry name" value="Galectin-like"/>
</dbReference>
<dbReference type="PANTHER" id="PTHR11346:SF32">
    <property type="entry name" value="GALECTIN-4"/>
    <property type="match status" value="1"/>
</dbReference>
<protein>
    <recommendedName>
        <fullName evidence="3">Galectin</fullName>
    </recommendedName>
</protein>
<dbReference type="FunFam" id="2.60.120.200:FF:000124">
    <property type="entry name" value="Galectin-4"/>
    <property type="match status" value="1"/>
</dbReference>
<reference evidence="5 6" key="1">
    <citation type="journal article" date="2024" name="Proc. Natl. Acad. Sci. U.S.A.">
        <title>The genetic regulatory architecture and epigenomic basis for age-related changes in rattlesnake venom.</title>
        <authorList>
            <person name="Hogan M.P."/>
            <person name="Holding M.L."/>
            <person name="Nystrom G.S."/>
            <person name="Colston T.J."/>
            <person name="Bartlett D.A."/>
            <person name="Mason A.J."/>
            <person name="Ellsworth S.A."/>
            <person name="Rautsaw R.M."/>
            <person name="Lawrence K.C."/>
            <person name="Strickland J.L."/>
            <person name="He B."/>
            <person name="Fraser P."/>
            <person name="Margres M.J."/>
            <person name="Gilbert D.M."/>
            <person name="Gibbs H.L."/>
            <person name="Parkinson C.L."/>
            <person name="Rokyta D.R."/>
        </authorList>
    </citation>
    <scope>NUCLEOTIDE SEQUENCE [LARGE SCALE GENOMIC DNA]</scope>
    <source>
        <strain evidence="5">DRR0105</strain>
    </source>
</reference>
<dbReference type="CDD" id="cd00070">
    <property type="entry name" value="GLECT"/>
    <property type="match status" value="2"/>
</dbReference>
<sequence length="261" mass="30359">MSVHVEGTVPKHSKSFPVWFRVNLACIYSESNNIPLHFIPTFIYNHIGLNTLHGTRWGWEEKHKMVLRENERFEVIFIVHKDQYEVLVNRKPFCTYRHRIPPQRVQDINVDGNLQLHSLIVMGGPTQGNMPVPYICDIPGGLKANRTITVRGSIPKNAKRFEIKFMAGQDIALSISPHLEKRTMVCNSFLNGNWEPEERNLLFNIFQPGKYFELSIHCDNHKFKIYANSQPFFSYAHRYVPIENIKTIKITGNVTLSYITY</sequence>
<evidence type="ECO:0000313" key="6">
    <source>
        <dbReference type="Proteomes" id="UP001474421"/>
    </source>
</evidence>
<dbReference type="EMBL" id="JAOTOJ010000001">
    <property type="protein sequence ID" value="KAK9408932.1"/>
    <property type="molecule type" value="Genomic_DNA"/>
</dbReference>
<dbReference type="AlphaFoldDB" id="A0AAW1C4W6"/>
<proteinExistence type="predicted"/>
<dbReference type="SMART" id="SM00908">
    <property type="entry name" value="Gal-bind_lectin"/>
    <property type="match status" value="2"/>
</dbReference>
<name>A0AAW1C4W6_CROAD</name>
<keyword evidence="2" id="KW-0677">Repeat</keyword>
<keyword evidence="1 3" id="KW-0430">Lectin</keyword>
<evidence type="ECO:0000256" key="3">
    <source>
        <dbReference type="RuleBase" id="RU102079"/>
    </source>
</evidence>
<dbReference type="GO" id="GO:0030246">
    <property type="term" value="F:carbohydrate binding"/>
    <property type="evidence" value="ECO:0007669"/>
    <property type="project" value="UniProtKB-UniRule"/>
</dbReference>
<dbReference type="InterPro" id="IPR013320">
    <property type="entry name" value="ConA-like_dom_sf"/>
</dbReference>
<dbReference type="SUPFAM" id="SSF49899">
    <property type="entry name" value="Concanavalin A-like lectins/glucanases"/>
    <property type="match status" value="2"/>
</dbReference>
<evidence type="ECO:0000313" key="5">
    <source>
        <dbReference type="EMBL" id="KAK9408932.1"/>
    </source>
</evidence>
<evidence type="ECO:0000259" key="4">
    <source>
        <dbReference type="PROSITE" id="PS51304"/>
    </source>
</evidence>
<dbReference type="PROSITE" id="PS51304">
    <property type="entry name" value="GALECTIN"/>
    <property type="match status" value="2"/>
</dbReference>
<evidence type="ECO:0000256" key="2">
    <source>
        <dbReference type="ARBA" id="ARBA00022737"/>
    </source>
</evidence>
<gene>
    <name evidence="5" type="ORF">NXF25_000107</name>
</gene>
<accession>A0AAW1C4W6</accession>
<dbReference type="Proteomes" id="UP001474421">
    <property type="component" value="Unassembled WGS sequence"/>
</dbReference>
<dbReference type="SMART" id="SM00276">
    <property type="entry name" value="GLECT"/>
    <property type="match status" value="2"/>
</dbReference>
<comment type="caution">
    <text evidence="5">The sequence shown here is derived from an EMBL/GenBank/DDBJ whole genome shotgun (WGS) entry which is preliminary data.</text>
</comment>
<dbReference type="PANTHER" id="PTHR11346">
    <property type="entry name" value="GALECTIN"/>
    <property type="match status" value="1"/>
</dbReference>
<feature type="domain" description="Galectin" evidence="4">
    <location>
        <begin position="134"/>
        <end position="261"/>
    </location>
</feature>
<dbReference type="Gene3D" id="2.60.120.200">
    <property type="match status" value="2"/>
</dbReference>
<organism evidence="5 6">
    <name type="scientific">Crotalus adamanteus</name>
    <name type="common">Eastern diamondback rattlesnake</name>
    <dbReference type="NCBI Taxonomy" id="8729"/>
    <lineage>
        <taxon>Eukaryota</taxon>
        <taxon>Metazoa</taxon>
        <taxon>Chordata</taxon>
        <taxon>Craniata</taxon>
        <taxon>Vertebrata</taxon>
        <taxon>Euteleostomi</taxon>
        <taxon>Lepidosauria</taxon>
        <taxon>Squamata</taxon>
        <taxon>Bifurcata</taxon>
        <taxon>Unidentata</taxon>
        <taxon>Episquamata</taxon>
        <taxon>Toxicofera</taxon>
        <taxon>Serpentes</taxon>
        <taxon>Colubroidea</taxon>
        <taxon>Viperidae</taxon>
        <taxon>Crotalinae</taxon>
        <taxon>Crotalus</taxon>
    </lineage>
</organism>